<accession>A0ABR3YEW2</accession>
<dbReference type="SUPFAM" id="SSF53335">
    <property type="entry name" value="S-adenosyl-L-methionine-dependent methyltransferases"/>
    <property type="match status" value="1"/>
</dbReference>
<evidence type="ECO:0000256" key="5">
    <source>
        <dbReference type="PROSITE-ProRule" id="PRU01016"/>
    </source>
</evidence>
<dbReference type="EC" id="2.1.1.37" evidence="1"/>
<dbReference type="InterPro" id="IPR029063">
    <property type="entry name" value="SAM-dependent_MTases_sf"/>
</dbReference>
<keyword evidence="8" id="KW-1185">Reference proteome</keyword>
<dbReference type="PANTHER" id="PTHR10629">
    <property type="entry name" value="CYTOSINE-SPECIFIC METHYLTRANSFERASE"/>
    <property type="match status" value="1"/>
</dbReference>
<evidence type="ECO:0000256" key="2">
    <source>
        <dbReference type="ARBA" id="ARBA00022603"/>
    </source>
</evidence>
<dbReference type="Gene3D" id="3.40.50.150">
    <property type="entry name" value="Vaccinia Virus protein VP39"/>
    <property type="match status" value="1"/>
</dbReference>
<keyword evidence="2 5" id="KW-0489">Methyltransferase</keyword>
<keyword evidence="4 5" id="KW-0949">S-adenosyl-L-methionine</keyword>
<evidence type="ECO:0000256" key="6">
    <source>
        <dbReference type="RuleBase" id="RU000416"/>
    </source>
</evidence>
<sequence length="653" mass="73238">MSRPHFSNSRENPIVIDDDSECVLDISRRYRTNLPVGYFSREQSTVSDSSSTLTDGSHTVVNDPDYQCILRPIDNTSLRSPSRDFTPASPQTGAQVIDLTNDLDGPFQPDEYLTNARVSRAARAVRCTFISDSPEANPPHQLGDEPQVIPFFWAQGLCFSPGQSVELYDSTFLRIVHIFRDSLGTVFLNGLRFTRLENMSPKYPRWRNELCWIINETPEGRVPEDVPLERVKGFRVIHLTNARYPSRNSVNQRGELYCRLKEITVTEKSSSETLEVAIEYLSATEADKGHSLPHALLRQDWRGQTDPFGGARKLRYSANTIDLDGPDAIDLTLPSPRPTRDSRQYTFGDGFCGAGGVSRGAVDAGLSIKWAFDKSHHAIESYGRNFPDVICEIADVTNFLTNHPSELKVDVSHGSPPCQTFSPAHTVNGLNDDANSACIFSCRDIIERSKPRVHTMEETSGLLERHQEWFSAVIQDFVEIGYSIRWKILDCSHYGVPQSRRRLFIIASGPGEELPRFPRPTHGEGDPDLLPYTTIETMISGIPRDAPDHDVLGALERGRRRGFKRPFDSRTQARTITCGGGENNHHPSGKRGFTNREFACLQTFPLNHSFGPREVRKQIGNAVPPAIARALYREIIKSLRRTDEAELKVAASE</sequence>
<proteinExistence type="inferred from homology"/>
<evidence type="ECO:0000313" key="8">
    <source>
        <dbReference type="Proteomes" id="UP001583193"/>
    </source>
</evidence>
<dbReference type="Pfam" id="PF00145">
    <property type="entry name" value="DNA_methylase"/>
    <property type="match status" value="2"/>
</dbReference>
<evidence type="ECO:0000313" key="7">
    <source>
        <dbReference type="EMBL" id="KAL1886839.1"/>
    </source>
</evidence>
<dbReference type="NCBIfam" id="TIGR00675">
    <property type="entry name" value="dcm"/>
    <property type="match status" value="1"/>
</dbReference>
<dbReference type="PRINTS" id="PR00105">
    <property type="entry name" value="C5METTRFRASE"/>
</dbReference>
<gene>
    <name evidence="7" type="ORF">Plec18167_000774</name>
</gene>
<dbReference type="PROSITE" id="PS51679">
    <property type="entry name" value="SAM_MT_C5"/>
    <property type="match status" value="1"/>
</dbReference>
<dbReference type="Proteomes" id="UP001583193">
    <property type="component" value="Unassembled WGS sequence"/>
</dbReference>
<name>A0ABR3YEW2_9EURO</name>
<keyword evidence="3 5" id="KW-0808">Transferase</keyword>
<dbReference type="EMBL" id="JAVDPF010000001">
    <property type="protein sequence ID" value="KAL1886839.1"/>
    <property type="molecule type" value="Genomic_DNA"/>
</dbReference>
<evidence type="ECO:0000256" key="4">
    <source>
        <dbReference type="ARBA" id="ARBA00022691"/>
    </source>
</evidence>
<organism evidence="7 8">
    <name type="scientific">Paecilomyces lecythidis</name>
    <dbReference type="NCBI Taxonomy" id="3004212"/>
    <lineage>
        <taxon>Eukaryota</taxon>
        <taxon>Fungi</taxon>
        <taxon>Dikarya</taxon>
        <taxon>Ascomycota</taxon>
        <taxon>Pezizomycotina</taxon>
        <taxon>Eurotiomycetes</taxon>
        <taxon>Eurotiomycetidae</taxon>
        <taxon>Eurotiales</taxon>
        <taxon>Thermoascaceae</taxon>
        <taxon>Paecilomyces</taxon>
    </lineage>
</organism>
<reference evidence="7 8" key="1">
    <citation type="journal article" date="2024" name="IMA Fungus">
        <title>IMA Genome - F19 : A genome assembly and annotation guide to empower mycologists, including annotated draft genome sequences of Ceratocystis pirilliformis, Diaporthe australafricana, Fusarium ophioides, Paecilomyces lecythidis, and Sporothrix stenoceras.</title>
        <authorList>
            <person name="Aylward J."/>
            <person name="Wilson A.M."/>
            <person name="Visagie C.M."/>
            <person name="Spraker J."/>
            <person name="Barnes I."/>
            <person name="Buitendag C."/>
            <person name="Ceriani C."/>
            <person name="Del Mar Angel L."/>
            <person name="du Plessis D."/>
            <person name="Fuchs T."/>
            <person name="Gasser K."/>
            <person name="Kramer D."/>
            <person name="Li W."/>
            <person name="Munsamy K."/>
            <person name="Piso A."/>
            <person name="Price J.L."/>
            <person name="Sonnekus B."/>
            <person name="Thomas C."/>
            <person name="van der Nest A."/>
            <person name="van Dijk A."/>
            <person name="van Heerden A."/>
            <person name="van Vuuren N."/>
            <person name="Yilmaz N."/>
            <person name="Duong T.A."/>
            <person name="van der Merwe N.A."/>
            <person name="Wingfield M.J."/>
            <person name="Wingfield B.D."/>
        </authorList>
    </citation>
    <scope>NUCLEOTIDE SEQUENCE [LARGE SCALE GENOMIC DNA]</scope>
    <source>
        <strain evidence="7 8">CMW 18167</strain>
    </source>
</reference>
<dbReference type="Gene3D" id="3.90.120.10">
    <property type="entry name" value="DNA Methylase, subunit A, domain 2"/>
    <property type="match status" value="1"/>
</dbReference>
<comment type="similarity">
    <text evidence="5 6">Belongs to the class I-like SAM-binding methyltransferase superfamily. C5-methyltransferase family.</text>
</comment>
<comment type="caution">
    <text evidence="7">The sequence shown here is derived from an EMBL/GenBank/DDBJ whole genome shotgun (WGS) entry which is preliminary data.</text>
</comment>
<protein>
    <recommendedName>
        <fullName evidence="1">DNA (cytosine-5-)-methyltransferase</fullName>
        <ecNumber evidence="1">2.1.1.37</ecNumber>
    </recommendedName>
</protein>
<dbReference type="InterPro" id="IPR001525">
    <property type="entry name" value="C5_MeTfrase"/>
</dbReference>
<dbReference type="PANTHER" id="PTHR10629:SF52">
    <property type="entry name" value="DNA (CYTOSINE-5)-METHYLTRANSFERASE 1"/>
    <property type="match status" value="1"/>
</dbReference>
<evidence type="ECO:0000256" key="3">
    <source>
        <dbReference type="ARBA" id="ARBA00022679"/>
    </source>
</evidence>
<feature type="active site" evidence="5">
    <location>
        <position position="418"/>
    </location>
</feature>
<evidence type="ECO:0000256" key="1">
    <source>
        <dbReference type="ARBA" id="ARBA00011975"/>
    </source>
</evidence>
<dbReference type="InterPro" id="IPR050390">
    <property type="entry name" value="C5-Methyltransferase"/>
</dbReference>